<accession>A0ABD3WNV0</accession>
<reference evidence="1 2" key="1">
    <citation type="submission" date="2024-11" db="EMBL/GenBank/DDBJ databases">
        <title>Chromosome-level genome assembly of the freshwater bivalve Anodonta woodiana.</title>
        <authorList>
            <person name="Chen X."/>
        </authorList>
    </citation>
    <scope>NUCLEOTIDE SEQUENCE [LARGE SCALE GENOMIC DNA]</scope>
    <source>
        <strain evidence="1">MN2024</strain>
        <tissue evidence="1">Gills</tissue>
    </source>
</reference>
<dbReference type="Proteomes" id="UP001634394">
    <property type="component" value="Unassembled WGS sequence"/>
</dbReference>
<dbReference type="EMBL" id="JBJQND010000006">
    <property type="protein sequence ID" value="KAL3875160.1"/>
    <property type="molecule type" value="Genomic_DNA"/>
</dbReference>
<comment type="caution">
    <text evidence="1">The sequence shown here is derived from an EMBL/GenBank/DDBJ whole genome shotgun (WGS) entry which is preliminary data.</text>
</comment>
<feature type="non-terminal residue" evidence="1">
    <location>
        <position position="54"/>
    </location>
</feature>
<proteinExistence type="predicted"/>
<evidence type="ECO:0000313" key="2">
    <source>
        <dbReference type="Proteomes" id="UP001634394"/>
    </source>
</evidence>
<keyword evidence="2" id="KW-1185">Reference proteome</keyword>
<name>A0ABD3WNV0_SINWO</name>
<protein>
    <submittedName>
        <fullName evidence="1">Uncharacterized protein</fullName>
    </submittedName>
</protein>
<sequence length="54" mass="6109">FNKGEPFQAGSREPSSLAQKIHCVALCIDGSEVDILTKNMRDQIKQFQKIMNEN</sequence>
<organism evidence="1 2">
    <name type="scientific">Sinanodonta woodiana</name>
    <name type="common">Chinese pond mussel</name>
    <name type="synonym">Anodonta woodiana</name>
    <dbReference type="NCBI Taxonomy" id="1069815"/>
    <lineage>
        <taxon>Eukaryota</taxon>
        <taxon>Metazoa</taxon>
        <taxon>Spiralia</taxon>
        <taxon>Lophotrochozoa</taxon>
        <taxon>Mollusca</taxon>
        <taxon>Bivalvia</taxon>
        <taxon>Autobranchia</taxon>
        <taxon>Heteroconchia</taxon>
        <taxon>Palaeoheterodonta</taxon>
        <taxon>Unionida</taxon>
        <taxon>Unionoidea</taxon>
        <taxon>Unionidae</taxon>
        <taxon>Unioninae</taxon>
        <taxon>Sinanodonta</taxon>
    </lineage>
</organism>
<gene>
    <name evidence="1" type="ORF">ACJMK2_038088</name>
</gene>
<dbReference type="AlphaFoldDB" id="A0ABD3WNV0"/>
<feature type="non-terminal residue" evidence="1">
    <location>
        <position position="1"/>
    </location>
</feature>
<evidence type="ECO:0000313" key="1">
    <source>
        <dbReference type="EMBL" id="KAL3875160.1"/>
    </source>
</evidence>